<organism evidence="3 4">
    <name type="scientific">Streptomyces triticagri</name>
    <dbReference type="NCBI Taxonomy" id="2293568"/>
    <lineage>
        <taxon>Bacteria</taxon>
        <taxon>Bacillati</taxon>
        <taxon>Actinomycetota</taxon>
        <taxon>Actinomycetes</taxon>
        <taxon>Kitasatosporales</taxon>
        <taxon>Streptomycetaceae</taxon>
        <taxon>Streptomyces</taxon>
    </lineage>
</organism>
<keyword evidence="4" id="KW-1185">Reference proteome</keyword>
<dbReference type="Proteomes" id="UP000263094">
    <property type="component" value="Unassembled WGS sequence"/>
</dbReference>
<dbReference type="PRINTS" id="PR00111">
    <property type="entry name" value="ABHYDROLASE"/>
</dbReference>
<proteinExistence type="predicted"/>
<evidence type="ECO:0000259" key="2">
    <source>
        <dbReference type="Pfam" id="PF12697"/>
    </source>
</evidence>
<protein>
    <submittedName>
        <fullName evidence="3">Alpha/beta hydrolase</fullName>
    </submittedName>
</protein>
<dbReference type="Pfam" id="PF12697">
    <property type="entry name" value="Abhydrolase_6"/>
    <property type="match status" value="1"/>
</dbReference>
<dbReference type="EMBL" id="QUAK01000013">
    <property type="protein sequence ID" value="RFU88363.1"/>
    <property type="molecule type" value="Genomic_DNA"/>
</dbReference>
<dbReference type="PANTHER" id="PTHR43689:SF8">
    <property type="entry name" value="ALPHA_BETA-HYDROLASES SUPERFAMILY PROTEIN"/>
    <property type="match status" value="1"/>
</dbReference>
<keyword evidence="3" id="KW-0378">Hydrolase</keyword>
<dbReference type="OrthoDB" id="5495375at2"/>
<gene>
    <name evidence="3" type="ORF">DY218_02195</name>
</gene>
<dbReference type="InterPro" id="IPR029058">
    <property type="entry name" value="AB_hydrolase_fold"/>
</dbReference>
<dbReference type="PANTHER" id="PTHR43689">
    <property type="entry name" value="HYDROLASE"/>
    <property type="match status" value="1"/>
</dbReference>
<dbReference type="GO" id="GO:0016787">
    <property type="term" value="F:hydrolase activity"/>
    <property type="evidence" value="ECO:0007669"/>
    <property type="project" value="UniProtKB-KW"/>
</dbReference>
<dbReference type="Gene3D" id="3.40.50.1820">
    <property type="entry name" value="alpha/beta hydrolase"/>
    <property type="match status" value="1"/>
</dbReference>
<dbReference type="InterPro" id="IPR000073">
    <property type="entry name" value="AB_hydrolase_1"/>
</dbReference>
<dbReference type="AlphaFoldDB" id="A0A372MDA1"/>
<accession>A0A372MDA1</accession>
<feature type="region of interest" description="Disordered" evidence="1">
    <location>
        <begin position="1"/>
        <end position="27"/>
    </location>
</feature>
<dbReference type="SUPFAM" id="SSF53474">
    <property type="entry name" value="alpha/beta-Hydrolases"/>
    <property type="match status" value="1"/>
</dbReference>
<feature type="domain" description="AB hydrolase-1" evidence="2">
    <location>
        <begin position="62"/>
        <end position="284"/>
    </location>
</feature>
<sequence length="300" mass="32486">MRPPVPCATGPTKPEVPRVRTRPGSRAGVGACQWGRLQSVARADGGCGRGVTEGGVGVVPGIVLVHGTRFSAGQWSAQLGPLREEFAVEAVDLPGHGKRRGEPWSLSAATDVVAEAVEALGEGPALVVGHSLGGYVALEFARERPELLRGMVLAGASASTRGRWAIPYRWVAGLVPRIPQERLTRWNDRVLRRMYPPEVAGATVRAGYAFDVLPEAWGEVLGRFGPEDMRDVAAPVLILNGEKDTVFRSGEREFAAQHPRARIELIPRARHLANFDQPEAFTDAVRRFARELEGEREGEA</sequence>
<reference evidence="3 4" key="1">
    <citation type="submission" date="2018-08" db="EMBL/GenBank/DDBJ databases">
        <title>Isolation, diversity and antifungal activity of Actinobacteria from wheat.</title>
        <authorList>
            <person name="Han C."/>
        </authorList>
    </citation>
    <scope>NUCLEOTIDE SEQUENCE [LARGE SCALE GENOMIC DNA]</scope>
    <source>
        <strain evidence="3 4">NEAU-YY421</strain>
    </source>
</reference>
<evidence type="ECO:0000313" key="4">
    <source>
        <dbReference type="Proteomes" id="UP000263094"/>
    </source>
</evidence>
<name>A0A372MDA1_9ACTN</name>
<evidence type="ECO:0000256" key="1">
    <source>
        <dbReference type="SAM" id="MobiDB-lite"/>
    </source>
</evidence>
<comment type="caution">
    <text evidence="3">The sequence shown here is derived from an EMBL/GenBank/DDBJ whole genome shotgun (WGS) entry which is preliminary data.</text>
</comment>
<evidence type="ECO:0000313" key="3">
    <source>
        <dbReference type="EMBL" id="RFU88363.1"/>
    </source>
</evidence>